<dbReference type="GO" id="GO:0005886">
    <property type="term" value="C:plasma membrane"/>
    <property type="evidence" value="ECO:0007669"/>
    <property type="project" value="UniProtKB-SubCell"/>
</dbReference>
<keyword evidence="10" id="KW-0476">Mercury</keyword>
<evidence type="ECO:0000256" key="12">
    <source>
        <dbReference type="ARBA" id="ARBA00023136"/>
    </source>
</evidence>
<evidence type="ECO:0000256" key="13">
    <source>
        <dbReference type="ARBA" id="ARBA00030934"/>
    </source>
</evidence>
<evidence type="ECO:0000256" key="10">
    <source>
        <dbReference type="ARBA" id="ARBA00022914"/>
    </source>
</evidence>
<evidence type="ECO:0000256" key="7">
    <source>
        <dbReference type="ARBA" id="ARBA00022519"/>
    </source>
</evidence>
<evidence type="ECO:0000313" key="17">
    <source>
        <dbReference type="Proteomes" id="UP000501253"/>
    </source>
</evidence>
<evidence type="ECO:0000313" key="16">
    <source>
        <dbReference type="EMBL" id="QJA06029.1"/>
    </source>
</evidence>
<gene>
    <name evidence="16" type="ORF">FVE67_04100</name>
</gene>
<dbReference type="KEGG" id="tmai:FVE67_04100"/>
<comment type="function">
    <text evidence="14">Involved in mercury resistance. Probably transfers a mercuric ion from the periplasmic Hg(2+)-binding protein MerP to the cytoplasmic mercuric reductase MerA.</text>
</comment>
<evidence type="ECO:0000256" key="9">
    <source>
        <dbReference type="ARBA" id="ARBA00022723"/>
    </source>
</evidence>
<evidence type="ECO:0000256" key="14">
    <source>
        <dbReference type="ARBA" id="ARBA00045720"/>
    </source>
</evidence>
<keyword evidence="5" id="KW-0475">Mercuric resistance</keyword>
<comment type="subcellular location">
    <subcellularLocation>
        <location evidence="1">Cell inner membrane</location>
        <topology evidence="1">Multi-pass membrane protein</topology>
    </subcellularLocation>
</comment>
<dbReference type="PROSITE" id="PS51257">
    <property type="entry name" value="PROKAR_LIPOPROTEIN"/>
    <property type="match status" value="1"/>
</dbReference>
<name>A0A6H1WS96_9BACT</name>
<evidence type="ECO:0000256" key="5">
    <source>
        <dbReference type="ARBA" id="ARBA00022466"/>
    </source>
</evidence>
<dbReference type="RefSeq" id="WP_168719384.1">
    <property type="nucleotide sequence ID" value="NZ_CP042909.1"/>
</dbReference>
<dbReference type="Proteomes" id="UP000501253">
    <property type="component" value="Chromosome"/>
</dbReference>
<dbReference type="AlphaFoldDB" id="A0A6H1WS96"/>
<evidence type="ECO:0000256" key="4">
    <source>
        <dbReference type="ARBA" id="ARBA00022448"/>
    </source>
</evidence>
<sequence>MSFKEAAGGLVASVASILAASCCVVPTLFLVFGVSVSGLGFLSSLEPYRPYFLVVGYLAVAFSFYRMYHLRDWFREKILKKRVFRCACEEAGWVSRVGRLLTWVALVLLLVATFYPWALAHIYG</sequence>
<keyword evidence="17" id="KW-1185">Reference proteome</keyword>
<dbReference type="Pfam" id="PF02411">
    <property type="entry name" value="MerT"/>
    <property type="match status" value="1"/>
</dbReference>
<proteinExistence type="inferred from homology"/>
<keyword evidence="12 15" id="KW-0472">Membrane</keyword>
<keyword evidence="6" id="KW-1003">Cell membrane</keyword>
<protein>
    <recommendedName>
        <fullName evidence="3">Mercuric transport protein MerT</fullName>
    </recommendedName>
    <alternativeName>
        <fullName evidence="13">Mercury ion transport protein</fullName>
    </alternativeName>
</protein>
<keyword evidence="11 15" id="KW-1133">Transmembrane helix</keyword>
<dbReference type="GO" id="GO:0046872">
    <property type="term" value="F:metal ion binding"/>
    <property type="evidence" value="ECO:0007669"/>
    <property type="project" value="UniProtKB-KW"/>
</dbReference>
<dbReference type="EMBL" id="CP042909">
    <property type="protein sequence ID" value="QJA06029.1"/>
    <property type="molecule type" value="Genomic_DNA"/>
</dbReference>
<evidence type="ECO:0000256" key="2">
    <source>
        <dbReference type="ARBA" id="ARBA00008224"/>
    </source>
</evidence>
<evidence type="ECO:0000256" key="3">
    <source>
        <dbReference type="ARBA" id="ARBA00017053"/>
    </source>
</evidence>
<accession>A0A6H1WS96</accession>
<keyword evidence="4" id="KW-0813">Transport</keyword>
<evidence type="ECO:0000256" key="6">
    <source>
        <dbReference type="ARBA" id="ARBA00022475"/>
    </source>
</evidence>
<dbReference type="InterPro" id="IPR003457">
    <property type="entry name" value="Transprt_MerT"/>
</dbReference>
<feature type="transmembrane region" description="Helical" evidence="15">
    <location>
        <begin position="51"/>
        <end position="68"/>
    </location>
</feature>
<reference evidence="16 17" key="1">
    <citation type="submission" date="2019-08" db="EMBL/GenBank/DDBJ databases">
        <title>Complete genome sequence of Thermosulfurimonas marina SU872T, an anaerobic thermophilic chemolithoautotrophic bacterium isolated from a shallow marine hydrothermal vent.</title>
        <authorList>
            <person name="Allioux M."/>
            <person name="Jebbar M."/>
            <person name="Slobodkina G."/>
            <person name="Slobodkin A."/>
            <person name="Moalic Y."/>
            <person name="Frolova A."/>
            <person name="Shao Z."/>
            <person name="Alain K."/>
        </authorList>
    </citation>
    <scope>NUCLEOTIDE SEQUENCE [LARGE SCALE GENOMIC DNA]</scope>
    <source>
        <strain evidence="16 17">SU872</strain>
    </source>
</reference>
<feature type="transmembrane region" description="Helical" evidence="15">
    <location>
        <begin position="7"/>
        <end position="31"/>
    </location>
</feature>
<feature type="transmembrane region" description="Helical" evidence="15">
    <location>
        <begin position="100"/>
        <end position="118"/>
    </location>
</feature>
<organism evidence="16 17">
    <name type="scientific">Thermosulfurimonas marina</name>
    <dbReference type="NCBI Taxonomy" id="2047767"/>
    <lineage>
        <taxon>Bacteria</taxon>
        <taxon>Pseudomonadati</taxon>
        <taxon>Thermodesulfobacteriota</taxon>
        <taxon>Thermodesulfobacteria</taxon>
        <taxon>Thermodesulfobacteriales</taxon>
        <taxon>Thermodesulfobacteriaceae</taxon>
        <taxon>Thermosulfurimonas</taxon>
    </lineage>
</organism>
<evidence type="ECO:0000256" key="15">
    <source>
        <dbReference type="SAM" id="Phobius"/>
    </source>
</evidence>
<keyword evidence="7" id="KW-0997">Cell inner membrane</keyword>
<evidence type="ECO:0000256" key="11">
    <source>
        <dbReference type="ARBA" id="ARBA00022989"/>
    </source>
</evidence>
<evidence type="ECO:0000256" key="1">
    <source>
        <dbReference type="ARBA" id="ARBA00004429"/>
    </source>
</evidence>
<dbReference type="GO" id="GO:0015097">
    <property type="term" value="F:mercury ion transmembrane transporter activity"/>
    <property type="evidence" value="ECO:0007669"/>
    <property type="project" value="InterPro"/>
</dbReference>
<evidence type="ECO:0000256" key="8">
    <source>
        <dbReference type="ARBA" id="ARBA00022692"/>
    </source>
</evidence>
<keyword evidence="8 15" id="KW-0812">Transmembrane</keyword>
<comment type="similarity">
    <text evidence="2">Belongs to the MerT family.</text>
</comment>
<keyword evidence="9" id="KW-0479">Metal-binding</keyword>